<evidence type="ECO:0000256" key="6">
    <source>
        <dbReference type="ARBA" id="ARBA00022723"/>
    </source>
</evidence>
<sequence>MDGIMALARSGWAYLRFFVPIALSLGVIYALIVGPANVLVGVLAVLLGLSLAERVSGNDEQTRAYGHPRIFVWMLWTYLPVSLVAFWAFIWMLAHGHNGGDLLGLATWVQSLSGFDMVAAHAGDGWGSYLIGALLFSQIASIGSVSIGHELSHRTWEPYSVFSSRACSLFGLFTYYAIEHPYGHHFTVGTPADSSTAFRGESVYRYFLRTAPQDYQTAWAIEKDRLDKMGLAAMSWRNRLLQGWVAEAALVLFVFAVSGLLGLFWFLLAVLNAHFGYKLGTYSQHYGIVRVPGSEIKAHHSWDSFNRVTNWFVDNIGRHSQHHLDPQREFWRLEDVHAPRLPHNMGYFRAIGLAIIPALWHRTWSPALLEWDRVYASPEERQLAHEANLRSGRPELLAAAAHEEALAVAT</sequence>
<evidence type="ECO:0000256" key="9">
    <source>
        <dbReference type="ARBA" id="ARBA00023004"/>
    </source>
</evidence>
<keyword evidence="10" id="KW-0503">Monooxygenase</keyword>
<evidence type="ECO:0000256" key="5">
    <source>
        <dbReference type="ARBA" id="ARBA00022692"/>
    </source>
</evidence>
<evidence type="ECO:0000256" key="10">
    <source>
        <dbReference type="ARBA" id="ARBA00023033"/>
    </source>
</evidence>
<dbReference type="EMBL" id="SRIO01000015">
    <property type="protein sequence ID" value="TFZ81809.1"/>
    <property type="molecule type" value="Genomic_DNA"/>
</dbReference>
<name>A0A4Z0F6F3_9GAMM</name>
<dbReference type="RefSeq" id="WP_135282447.1">
    <property type="nucleotide sequence ID" value="NZ_SRIO01000015.1"/>
</dbReference>
<reference evidence="14 15" key="1">
    <citation type="journal article" date="2019" name="ISME J.">
        <title>Candidatus Macondimonas diazotrophica, a novel gammaproteobacterial genus dominating crude-oil-contaminated coastal sediments.</title>
        <authorList>
            <person name="Karthikeyan S."/>
            <person name="Konstantinidis K."/>
        </authorList>
    </citation>
    <scope>NUCLEOTIDE SEQUENCE [LARGE SCALE GENOMIC DNA]</scope>
    <source>
        <strain evidence="14 15">KTK01</strain>
    </source>
</reference>
<feature type="transmembrane region" description="Helical" evidence="12">
    <location>
        <begin position="159"/>
        <end position="178"/>
    </location>
</feature>
<dbReference type="InterPro" id="IPR005804">
    <property type="entry name" value="FA_desaturase_dom"/>
</dbReference>
<proteinExistence type="inferred from homology"/>
<dbReference type="PANTHER" id="PTHR38674:SF1">
    <property type="entry name" value="ALKANE 1-MONOOXYGENASE 1"/>
    <property type="match status" value="1"/>
</dbReference>
<dbReference type="AlphaFoldDB" id="A0A4Z0F6F3"/>
<feature type="transmembrane region" description="Helical" evidence="12">
    <location>
        <begin position="75"/>
        <end position="94"/>
    </location>
</feature>
<dbReference type="InterPro" id="IPR033885">
    <property type="entry name" value="AlkB/XylM"/>
</dbReference>
<dbReference type="GO" id="GO:0004497">
    <property type="term" value="F:monooxygenase activity"/>
    <property type="evidence" value="ECO:0007669"/>
    <property type="project" value="UniProtKB-KW"/>
</dbReference>
<organism evidence="14 15">
    <name type="scientific">Candidatus Macondimonas diazotrophica</name>
    <dbReference type="NCBI Taxonomy" id="2305248"/>
    <lineage>
        <taxon>Bacteria</taxon>
        <taxon>Pseudomonadati</taxon>
        <taxon>Pseudomonadota</taxon>
        <taxon>Gammaproteobacteria</taxon>
        <taxon>Chromatiales</taxon>
        <taxon>Ectothiorhodospiraceae</taxon>
        <taxon>Candidatus Macondimonas</taxon>
    </lineage>
</organism>
<feature type="transmembrane region" description="Helical" evidence="12">
    <location>
        <begin position="126"/>
        <end position="147"/>
    </location>
</feature>
<keyword evidence="7 12" id="KW-1133">Transmembrane helix</keyword>
<evidence type="ECO:0000256" key="1">
    <source>
        <dbReference type="ARBA" id="ARBA00004429"/>
    </source>
</evidence>
<dbReference type="GO" id="GO:0046872">
    <property type="term" value="F:metal ion binding"/>
    <property type="evidence" value="ECO:0007669"/>
    <property type="project" value="UniProtKB-KW"/>
</dbReference>
<evidence type="ECO:0000256" key="2">
    <source>
        <dbReference type="ARBA" id="ARBA00010823"/>
    </source>
</evidence>
<feature type="domain" description="Fatty acid desaturase" evidence="13">
    <location>
        <begin position="125"/>
        <end position="342"/>
    </location>
</feature>
<dbReference type="PANTHER" id="PTHR38674">
    <property type="entry name" value="ALKANE 1-MONOOXYGENASE 1"/>
    <property type="match status" value="1"/>
</dbReference>
<evidence type="ECO:0000313" key="14">
    <source>
        <dbReference type="EMBL" id="TFZ81809.1"/>
    </source>
</evidence>
<keyword evidence="8" id="KW-0560">Oxidoreductase</keyword>
<keyword evidence="15" id="KW-1185">Reference proteome</keyword>
<comment type="subcellular location">
    <subcellularLocation>
        <location evidence="1">Cell inner membrane</location>
        <topology evidence="1">Multi-pass membrane protein</topology>
    </subcellularLocation>
</comment>
<keyword evidence="3" id="KW-1003">Cell membrane</keyword>
<evidence type="ECO:0000256" key="12">
    <source>
        <dbReference type="SAM" id="Phobius"/>
    </source>
</evidence>
<feature type="transmembrane region" description="Helical" evidence="12">
    <location>
        <begin position="244"/>
        <end position="271"/>
    </location>
</feature>
<comment type="similarity">
    <text evidence="2">Belongs to the fatty acid desaturase type 1 family. AlkB subfamily.</text>
</comment>
<evidence type="ECO:0000256" key="11">
    <source>
        <dbReference type="ARBA" id="ARBA00023136"/>
    </source>
</evidence>
<evidence type="ECO:0000313" key="15">
    <source>
        <dbReference type="Proteomes" id="UP000297890"/>
    </source>
</evidence>
<dbReference type="Proteomes" id="UP000297890">
    <property type="component" value="Unassembled WGS sequence"/>
</dbReference>
<keyword evidence="6" id="KW-0479">Metal-binding</keyword>
<feature type="transmembrane region" description="Helical" evidence="12">
    <location>
        <begin position="38"/>
        <end position="55"/>
    </location>
</feature>
<keyword evidence="4" id="KW-0997">Cell inner membrane</keyword>
<feature type="transmembrane region" description="Helical" evidence="12">
    <location>
        <begin position="12"/>
        <end position="32"/>
    </location>
</feature>
<dbReference type="GO" id="GO:0006629">
    <property type="term" value="P:lipid metabolic process"/>
    <property type="evidence" value="ECO:0007669"/>
    <property type="project" value="InterPro"/>
</dbReference>
<evidence type="ECO:0000259" key="13">
    <source>
        <dbReference type="Pfam" id="PF00487"/>
    </source>
</evidence>
<keyword evidence="5 12" id="KW-0812">Transmembrane</keyword>
<keyword evidence="9" id="KW-0408">Iron</keyword>
<evidence type="ECO:0000256" key="8">
    <source>
        <dbReference type="ARBA" id="ARBA00023002"/>
    </source>
</evidence>
<protein>
    <recommendedName>
        <fullName evidence="13">Fatty acid desaturase domain-containing protein</fullName>
    </recommendedName>
</protein>
<accession>A0A4Z0F6F3</accession>
<gene>
    <name evidence="14" type="ORF">E4680_10905</name>
</gene>
<comment type="caution">
    <text evidence="14">The sequence shown here is derived from an EMBL/GenBank/DDBJ whole genome shotgun (WGS) entry which is preliminary data.</text>
</comment>
<evidence type="ECO:0000256" key="7">
    <source>
        <dbReference type="ARBA" id="ARBA00022989"/>
    </source>
</evidence>
<evidence type="ECO:0000256" key="3">
    <source>
        <dbReference type="ARBA" id="ARBA00022475"/>
    </source>
</evidence>
<keyword evidence="11 12" id="KW-0472">Membrane</keyword>
<dbReference type="GO" id="GO:0005886">
    <property type="term" value="C:plasma membrane"/>
    <property type="evidence" value="ECO:0007669"/>
    <property type="project" value="UniProtKB-SubCell"/>
</dbReference>
<dbReference type="Pfam" id="PF00487">
    <property type="entry name" value="FA_desaturase"/>
    <property type="match status" value="1"/>
</dbReference>
<dbReference type="OrthoDB" id="4759734at2"/>
<evidence type="ECO:0000256" key="4">
    <source>
        <dbReference type="ARBA" id="ARBA00022519"/>
    </source>
</evidence>